<evidence type="ECO:0000256" key="5">
    <source>
        <dbReference type="ARBA" id="ARBA00023002"/>
    </source>
</evidence>
<keyword evidence="6 9" id="KW-0413">Isomerase</keyword>
<dbReference type="Proteomes" id="UP000199040">
    <property type="component" value="Unassembled WGS sequence"/>
</dbReference>
<dbReference type="PANTHER" id="PTHR43238">
    <property type="entry name" value="GDP-L-FUCOSE SYNTHASE"/>
    <property type="match status" value="1"/>
</dbReference>
<dbReference type="GO" id="GO:0042351">
    <property type="term" value="P:'de novo' GDP-L-fucose biosynthetic process"/>
    <property type="evidence" value="ECO:0007669"/>
    <property type="project" value="UniProtKB-UniRule"/>
</dbReference>
<evidence type="ECO:0000259" key="10">
    <source>
        <dbReference type="Pfam" id="PF01370"/>
    </source>
</evidence>
<feature type="binding site" evidence="9">
    <location>
        <position position="212"/>
    </location>
    <ligand>
        <name>substrate</name>
    </ligand>
</feature>
<feature type="site" description="Important for catalytic activity" evidence="9">
    <location>
        <position position="110"/>
    </location>
</feature>
<feature type="binding site" evidence="9">
    <location>
        <position position="143"/>
    </location>
    <ligand>
        <name>NADP(+)</name>
        <dbReference type="ChEBI" id="CHEBI:58349"/>
    </ligand>
</feature>
<comment type="catalytic activity">
    <reaction evidence="8 9">
        <text>GDP-beta-L-fucose + NADP(+) = GDP-4-dehydro-alpha-D-rhamnose + NADPH + H(+)</text>
        <dbReference type="Rhea" id="RHEA:18885"/>
        <dbReference type="ChEBI" id="CHEBI:15378"/>
        <dbReference type="ChEBI" id="CHEBI:57273"/>
        <dbReference type="ChEBI" id="CHEBI:57783"/>
        <dbReference type="ChEBI" id="CHEBI:57964"/>
        <dbReference type="ChEBI" id="CHEBI:58349"/>
        <dbReference type="EC" id="1.1.1.271"/>
    </reaction>
</comment>
<evidence type="ECO:0000256" key="6">
    <source>
        <dbReference type="ARBA" id="ARBA00023235"/>
    </source>
</evidence>
<feature type="binding site" evidence="9">
    <location>
        <begin position="166"/>
        <end position="169"/>
    </location>
    <ligand>
        <name>NADP(+)</name>
        <dbReference type="ChEBI" id="CHEBI:58349"/>
    </ligand>
</feature>
<evidence type="ECO:0000256" key="2">
    <source>
        <dbReference type="ARBA" id="ARBA00005959"/>
    </source>
</evidence>
<dbReference type="InterPro" id="IPR028614">
    <property type="entry name" value="GDP_fucose/colitose_synth"/>
</dbReference>
<evidence type="ECO:0000313" key="11">
    <source>
        <dbReference type="EMBL" id="SFH36079.1"/>
    </source>
</evidence>
<dbReference type="InterPro" id="IPR001509">
    <property type="entry name" value="Epimerase_deHydtase"/>
</dbReference>
<feature type="binding site" evidence="9">
    <location>
        <begin position="108"/>
        <end position="111"/>
    </location>
    <ligand>
        <name>NADP(+)</name>
        <dbReference type="ChEBI" id="CHEBI:58349"/>
    </ligand>
</feature>
<feature type="domain" description="NAD-dependent epimerase/dehydratase" evidence="10">
    <location>
        <begin position="9"/>
        <end position="233"/>
    </location>
</feature>
<feature type="binding site" evidence="9">
    <location>
        <position position="205"/>
    </location>
    <ligand>
        <name>substrate</name>
    </ligand>
</feature>
<feature type="site" description="Important for catalytic activity" evidence="9">
    <location>
        <position position="112"/>
    </location>
</feature>
<keyword evidence="4 9" id="KW-0521">NADP</keyword>
<feature type="binding site" evidence="9">
    <location>
        <position position="190"/>
    </location>
    <ligand>
        <name>substrate</name>
    </ligand>
</feature>
<feature type="binding site" evidence="9">
    <location>
        <begin position="13"/>
        <end position="19"/>
    </location>
    <ligand>
        <name>NADP(+)</name>
        <dbReference type="ChEBI" id="CHEBI:58349"/>
    </ligand>
</feature>
<sequence>MGDFRNKCVFVAGHRGMVGSSLVRQLSEKGYRHIVTATREELDLTDQAAVRAFFQRQRIDHVYLAAAKVGGILANNTYPADFITDNLRIELNIIQAAHESDVERLLFLGSSCIYPKHAPQPMREEDLLTGTLEPTNEPYAIAKIAGIKLCESYNRQHDRDFRSVMPTNLFGPGDNFHPDNSHVIPALMRRFHEAIEAGAKEMVVWGSGTPQREFLHVDDMAEASIFVMEMSREAYRSSTLPMCSHINVGTGKDCTIRELAETMARVTGYRGRLVFDTTKPDGTPRKLLDVSRLNALGWSACIPLETGLRSTYAWYRKNKHNSERSHENNVACH</sequence>
<dbReference type="EC" id="1.1.1.271" evidence="3 9"/>
<comment type="similarity">
    <text evidence="2 9">Belongs to the NAD(P)-dependent epimerase/dehydratase family. Fucose synthase subfamily.</text>
</comment>
<keyword evidence="12" id="KW-1185">Reference proteome</keyword>
<organism evidence="11 12">
    <name type="scientific">Modicisalibacter xianhensis</name>
    <dbReference type="NCBI Taxonomy" id="442341"/>
    <lineage>
        <taxon>Bacteria</taxon>
        <taxon>Pseudomonadati</taxon>
        <taxon>Pseudomonadota</taxon>
        <taxon>Gammaproteobacteria</taxon>
        <taxon>Oceanospirillales</taxon>
        <taxon>Halomonadaceae</taxon>
        <taxon>Modicisalibacter</taxon>
    </lineage>
</organism>
<feature type="binding site" evidence="9">
    <location>
        <position position="281"/>
    </location>
    <ligand>
        <name>substrate</name>
    </ligand>
</feature>
<dbReference type="GO" id="GO:0050577">
    <property type="term" value="F:GDP-L-fucose synthase activity"/>
    <property type="evidence" value="ECO:0007669"/>
    <property type="project" value="UniProtKB-UniRule"/>
</dbReference>
<dbReference type="GO" id="GO:0016853">
    <property type="term" value="F:isomerase activity"/>
    <property type="evidence" value="ECO:0007669"/>
    <property type="project" value="UniProtKB-KW"/>
</dbReference>
<dbReference type="PANTHER" id="PTHR43238:SF1">
    <property type="entry name" value="GDP-L-FUCOSE SYNTHASE"/>
    <property type="match status" value="1"/>
</dbReference>
<dbReference type="InterPro" id="IPR036291">
    <property type="entry name" value="NAD(P)-bd_dom_sf"/>
</dbReference>
<evidence type="ECO:0000256" key="4">
    <source>
        <dbReference type="ARBA" id="ARBA00022857"/>
    </source>
</evidence>
<feature type="binding site" evidence="9">
    <location>
        <position position="182"/>
    </location>
    <ligand>
        <name>NADP(+)</name>
        <dbReference type="ChEBI" id="CHEBI:58349"/>
    </ligand>
</feature>
<dbReference type="EMBL" id="FOPY01000003">
    <property type="protein sequence ID" value="SFH36079.1"/>
    <property type="molecule type" value="Genomic_DNA"/>
</dbReference>
<evidence type="ECO:0000256" key="1">
    <source>
        <dbReference type="ARBA" id="ARBA00004883"/>
    </source>
</evidence>
<name>A0A1I2ZF03_9GAMM</name>
<accession>A0A1I2ZF03</accession>
<gene>
    <name evidence="9" type="primary">fcl</name>
    <name evidence="11" type="ORF">SAMN04487959_10367</name>
</gene>
<proteinExistence type="inferred from homology"/>
<dbReference type="SUPFAM" id="SSF51735">
    <property type="entry name" value="NAD(P)-binding Rossmann-fold domains"/>
    <property type="match status" value="1"/>
</dbReference>
<feature type="active site" description="Proton donor/acceptor" evidence="9">
    <location>
        <position position="139"/>
    </location>
</feature>
<dbReference type="FunFam" id="3.40.50.720:FF:000101">
    <property type="entry name" value="GDP-L-fucose synthase"/>
    <property type="match status" value="1"/>
</dbReference>
<dbReference type="AlphaFoldDB" id="A0A1I2ZF03"/>
<comment type="pathway">
    <text evidence="1 9">Nucleotide-sugar biosynthesis; GDP-L-fucose biosynthesis via de novo pathway; GDP-L-fucose from GDP-alpha-D-mannose: step 2/2.</text>
</comment>
<dbReference type="HAMAP" id="MF_00956">
    <property type="entry name" value="GDP_fucose_synth"/>
    <property type="match status" value="1"/>
</dbReference>
<dbReference type="RefSeq" id="WP_092843836.1">
    <property type="nucleotide sequence ID" value="NZ_FOPY01000003.1"/>
</dbReference>
<keyword evidence="7 9" id="KW-0511">Multifunctional enzyme</keyword>
<dbReference type="Pfam" id="PF01370">
    <property type="entry name" value="Epimerase"/>
    <property type="match status" value="1"/>
</dbReference>
<dbReference type="GO" id="GO:0070401">
    <property type="term" value="F:NADP+ binding"/>
    <property type="evidence" value="ECO:0007669"/>
    <property type="project" value="UniProtKB-UniRule"/>
</dbReference>
<dbReference type="Gene3D" id="3.90.25.10">
    <property type="entry name" value="UDP-galactose 4-epimerase, domain 1"/>
    <property type="match status" value="1"/>
</dbReference>
<reference evidence="11 12" key="1">
    <citation type="submission" date="2016-10" db="EMBL/GenBank/DDBJ databases">
        <authorList>
            <person name="de Groot N.N."/>
        </authorList>
    </citation>
    <scope>NUCLEOTIDE SEQUENCE [LARGE SCALE GENOMIC DNA]</scope>
    <source>
        <strain evidence="11 12">CGMCC 1.6848</strain>
    </source>
</reference>
<keyword evidence="5 9" id="KW-0560">Oxidoreductase</keyword>
<dbReference type="CDD" id="cd05239">
    <property type="entry name" value="GDP_FS_SDR_e"/>
    <property type="match status" value="1"/>
</dbReference>
<evidence type="ECO:0000256" key="8">
    <source>
        <dbReference type="ARBA" id="ARBA00051935"/>
    </source>
</evidence>
<evidence type="ECO:0000256" key="7">
    <source>
        <dbReference type="ARBA" id="ARBA00023268"/>
    </source>
</evidence>
<dbReference type="STRING" id="442341.SAMN04487959_10367"/>
<dbReference type="Gene3D" id="3.40.50.720">
    <property type="entry name" value="NAD(P)-binding Rossmann-like Domain"/>
    <property type="match status" value="1"/>
</dbReference>
<dbReference type="UniPathway" id="UPA00128">
    <property type="reaction ID" value="UER00191"/>
</dbReference>
<evidence type="ECO:0000313" key="12">
    <source>
        <dbReference type="Proteomes" id="UP000199040"/>
    </source>
</evidence>
<evidence type="ECO:0000256" key="3">
    <source>
        <dbReference type="ARBA" id="ARBA00012371"/>
    </source>
</evidence>
<evidence type="ECO:0000256" key="9">
    <source>
        <dbReference type="HAMAP-Rule" id="MF_00956"/>
    </source>
</evidence>
<protein>
    <recommendedName>
        <fullName evidence="3 9">GDP-L-fucose synthase</fullName>
        <ecNumber evidence="3 9">1.1.1.271</ecNumber>
    </recommendedName>
    <alternativeName>
        <fullName evidence="9">GDP-4-keto-6-deoxy-D-mannose-3,5-epimerase-4-reductase</fullName>
    </alternativeName>
</protein>
<comment type="function">
    <text evidence="9">Catalyzes the two-step NADP-dependent conversion of GDP-4-dehydro-6-deoxy-D-mannose to GDP-fucose, involving an epimerase and a reductase reaction.</text>
</comment>